<evidence type="ECO:0000256" key="3">
    <source>
        <dbReference type="ARBA" id="ARBA00022452"/>
    </source>
</evidence>
<sequence>MFRRGVVFGVGCLLPLASALAEEPVLVLVTNGHSPPVSTSHSPDRFMQTSHQLSVPDPGLSSIEDWSYRVPAVQPSRLGAGTGSDIMIRGFSSGGRLLLDGMLDNQHYFVRDPATIESIEIIKGHNSVLYGSGAPGGSLNYRLAKPHFEHRRTVWAGAGDYGTYQAGLDIESPVTNRYAFRNILSWQASKGWKANTEDQGLAWLTSHAWQPGDRTLLRFDWEFSRQTYPYDFDNVYANGSPVYGSSYVHPASRADRHYHRLELFAEQQLTDRDQLEFSLRHIRGRRDERQIGFYYMINDQLPLMGFDQQVDDRFRQTTGRIQYARILSFGSLKAGFDWHQTDNAYDNRRQIAGFWLDIYNPDMSFAPGDPATYQRRPGGHDWREQALFIKQDVQVSQRLTLAAGWRRSRYRLNSWLDPVYRTSAQGLHDSLAVGLAYQLSPSTRLLGSYSQSWLPNAGTDRNGEGFDSSRGEQLELGINTELGRGKSLNLSLFNIVQSDVLVRDPDDPAYRMTAGAKQVRGLELTLHYPLTRQLDLSLSAGLLDAVLSRTGDAYEGNDFPGVPKRTASLILDYRPVTDVQLQASVLYQGKRPGDRANGFYVDAFTRLDLAASWQLSRDTRLMASIENVTDEQYVNYVAAADFVRFGAPRNLMLGLRHHW</sequence>
<comment type="subcellular location">
    <subcellularLocation>
        <location evidence="1 12">Cell outer membrane</location>
        <topology evidence="1 12">Multi-pass membrane protein</topology>
    </subcellularLocation>
</comment>
<keyword evidence="4" id="KW-0410">Iron transport</keyword>
<dbReference type="Gene3D" id="2.170.130.10">
    <property type="entry name" value="TonB-dependent receptor, plug domain"/>
    <property type="match status" value="1"/>
</dbReference>
<evidence type="ECO:0000256" key="8">
    <source>
        <dbReference type="ARBA" id="ARBA00023065"/>
    </source>
</evidence>
<comment type="caution">
    <text evidence="17">The sequence shown here is derived from an EMBL/GenBank/DDBJ whole genome shotgun (WGS) entry which is preliminary data.</text>
</comment>
<evidence type="ECO:0000259" key="15">
    <source>
        <dbReference type="Pfam" id="PF00593"/>
    </source>
</evidence>
<keyword evidence="9 13" id="KW-0798">TonB box</keyword>
<gene>
    <name evidence="17" type="ORF">SAMN04487964_11730</name>
</gene>
<dbReference type="InterPro" id="IPR036942">
    <property type="entry name" value="Beta-barrel_TonB_sf"/>
</dbReference>
<evidence type="ECO:0000256" key="2">
    <source>
        <dbReference type="ARBA" id="ARBA00022448"/>
    </source>
</evidence>
<evidence type="ECO:0000259" key="16">
    <source>
        <dbReference type="Pfam" id="PF07715"/>
    </source>
</evidence>
<evidence type="ECO:0000313" key="17">
    <source>
        <dbReference type="EMBL" id="SMR77777.1"/>
    </source>
</evidence>
<dbReference type="SUPFAM" id="SSF56935">
    <property type="entry name" value="Porins"/>
    <property type="match status" value="1"/>
</dbReference>
<feature type="chain" id="PRO_5046249281" evidence="14">
    <location>
        <begin position="22"/>
        <end position="659"/>
    </location>
</feature>
<dbReference type="Gene3D" id="2.40.170.20">
    <property type="entry name" value="TonB-dependent receptor, beta-barrel domain"/>
    <property type="match status" value="1"/>
</dbReference>
<keyword evidence="11 12" id="KW-0998">Cell outer membrane</keyword>
<dbReference type="InterPro" id="IPR012910">
    <property type="entry name" value="Plug_dom"/>
</dbReference>
<feature type="domain" description="TonB-dependent receptor-like beta-barrel" evidence="15">
    <location>
        <begin position="209"/>
        <end position="628"/>
    </location>
</feature>
<keyword evidence="10 12" id="KW-0472">Membrane</keyword>
<name>A0ABY1S3C4_9GAMM</name>
<dbReference type="InterPro" id="IPR000531">
    <property type="entry name" value="Beta-barrel_TonB"/>
</dbReference>
<dbReference type="EMBL" id="FXWV01000017">
    <property type="protein sequence ID" value="SMR77777.1"/>
    <property type="molecule type" value="Genomic_DNA"/>
</dbReference>
<evidence type="ECO:0000256" key="14">
    <source>
        <dbReference type="SAM" id="SignalP"/>
    </source>
</evidence>
<accession>A0ABY1S3C4</accession>
<evidence type="ECO:0000256" key="9">
    <source>
        <dbReference type="ARBA" id="ARBA00023077"/>
    </source>
</evidence>
<protein>
    <submittedName>
        <fullName evidence="17">Outer membrane receptor proteins, mostly Fe transport</fullName>
    </submittedName>
</protein>
<evidence type="ECO:0000256" key="12">
    <source>
        <dbReference type="PROSITE-ProRule" id="PRU01360"/>
    </source>
</evidence>
<evidence type="ECO:0000256" key="1">
    <source>
        <dbReference type="ARBA" id="ARBA00004571"/>
    </source>
</evidence>
<evidence type="ECO:0000256" key="11">
    <source>
        <dbReference type="ARBA" id="ARBA00023237"/>
    </source>
</evidence>
<dbReference type="InterPro" id="IPR039426">
    <property type="entry name" value="TonB-dep_rcpt-like"/>
</dbReference>
<keyword evidence="7" id="KW-0408">Iron</keyword>
<keyword evidence="8" id="KW-0406">Ion transport</keyword>
<keyword evidence="18" id="KW-1185">Reference proteome</keyword>
<evidence type="ECO:0000256" key="13">
    <source>
        <dbReference type="RuleBase" id="RU003357"/>
    </source>
</evidence>
<keyword evidence="3 12" id="KW-1134">Transmembrane beta strand</keyword>
<evidence type="ECO:0000256" key="7">
    <source>
        <dbReference type="ARBA" id="ARBA00023004"/>
    </source>
</evidence>
<keyword evidence="17" id="KW-0675">Receptor</keyword>
<evidence type="ECO:0000256" key="5">
    <source>
        <dbReference type="ARBA" id="ARBA00022692"/>
    </source>
</evidence>
<organism evidence="17 18">
    <name type="scientific">Marinobacterium sediminicola</name>
    <dbReference type="NCBI Taxonomy" id="518898"/>
    <lineage>
        <taxon>Bacteria</taxon>
        <taxon>Pseudomonadati</taxon>
        <taxon>Pseudomonadota</taxon>
        <taxon>Gammaproteobacteria</taxon>
        <taxon>Oceanospirillales</taxon>
        <taxon>Oceanospirillaceae</taxon>
        <taxon>Marinobacterium</taxon>
    </lineage>
</organism>
<proteinExistence type="inferred from homology"/>
<keyword evidence="6 14" id="KW-0732">Signal</keyword>
<evidence type="ECO:0000313" key="18">
    <source>
        <dbReference type="Proteomes" id="UP001159257"/>
    </source>
</evidence>
<evidence type="ECO:0000256" key="6">
    <source>
        <dbReference type="ARBA" id="ARBA00022729"/>
    </source>
</evidence>
<dbReference type="CDD" id="cd01347">
    <property type="entry name" value="ligand_gated_channel"/>
    <property type="match status" value="1"/>
</dbReference>
<keyword evidence="5 12" id="KW-0812">Transmembrane</keyword>
<dbReference type="PANTHER" id="PTHR32552:SF68">
    <property type="entry name" value="FERRICHROME OUTER MEMBRANE TRANSPORTER_PHAGE RECEPTOR"/>
    <property type="match status" value="1"/>
</dbReference>
<feature type="signal peptide" evidence="14">
    <location>
        <begin position="1"/>
        <end position="21"/>
    </location>
</feature>
<evidence type="ECO:0000256" key="4">
    <source>
        <dbReference type="ARBA" id="ARBA00022496"/>
    </source>
</evidence>
<dbReference type="Pfam" id="PF07715">
    <property type="entry name" value="Plug"/>
    <property type="match status" value="1"/>
</dbReference>
<dbReference type="PROSITE" id="PS52016">
    <property type="entry name" value="TONB_DEPENDENT_REC_3"/>
    <property type="match status" value="1"/>
</dbReference>
<reference evidence="17 18" key="1">
    <citation type="submission" date="2017-05" db="EMBL/GenBank/DDBJ databases">
        <authorList>
            <person name="Varghese N."/>
            <person name="Submissions S."/>
        </authorList>
    </citation>
    <scope>NUCLEOTIDE SEQUENCE [LARGE SCALE GENOMIC DNA]</scope>
    <source>
        <strain evidence="17 18">CGMCC 1.7287</strain>
    </source>
</reference>
<dbReference type="InterPro" id="IPR037066">
    <property type="entry name" value="Plug_dom_sf"/>
</dbReference>
<comment type="similarity">
    <text evidence="12 13">Belongs to the TonB-dependent receptor family.</text>
</comment>
<feature type="domain" description="TonB-dependent receptor plug" evidence="16">
    <location>
        <begin position="58"/>
        <end position="137"/>
    </location>
</feature>
<evidence type="ECO:0000256" key="10">
    <source>
        <dbReference type="ARBA" id="ARBA00023136"/>
    </source>
</evidence>
<dbReference type="PANTHER" id="PTHR32552">
    <property type="entry name" value="FERRICHROME IRON RECEPTOR-RELATED"/>
    <property type="match status" value="1"/>
</dbReference>
<dbReference type="Pfam" id="PF00593">
    <property type="entry name" value="TonB_dep_Rec_b-barrel"/>
    <property type="match status" value="1"/>
</dbReference>
<keyword evidence="2 12" id="KW-0813">Transport</keyword>
<dbReference type="Proteomes" id="UP001159257">
    <property type="component" value="Unassembled WGS sequence"/>
</dbReference>